<comment type="subcellular location">
    <subcellularLocation>
        <location evidence="1">Membrane</location>
        <topology evidence="1">Single-pass membrane protein</topology>
    </subcellularLocation>
</comment>
<evidence type="ECO:0000259" key="10">
    <source>
        <dbReference type="PROSITE" id="PS51212"/>
    </source>
</evidence>
<dbReference type="PANTHER" id="PTHR24269">
    <property type="entry name" value="KREMEN PROTEIN"/>
    <property type="match status" value="1"/>
</dbReference>
<evidence type="ECO:0000256" key="2">
    <source>
        <dbReference type="ARBA" id="ARBA00022692"/>
    </source>
</evidence>
<evidence type="ECO:0000256" key="8">
    <source>
        <dbReference type="SAM" id="Phobius"/>
    </source>
</evidence>
<evidence type="ECO:0000313" key="11">
    <source>
        <dbReference type="EMBL" id="CCD25183.1"/>
    </source>
</evidence>
<keyword evidence="12" id="KW-1185">Reference proteome</keyword>
<dbReference type="PANTHER" id="PTHR24269:SF16">
    <property type="entry name" value="PROTEIN SLG1"/>
    <property type="match status" value="1"/>
</dbReference>
<keyword evidence="6" id="KW-0325">Glycoprotein</keyword>
<name>G0WBR3_NAUDC</name>
<feature type="domain" description="WSC" evidence="10">
    <location>
        <begin position="28"/>
        <end position="116"/>
    </location>
</feature>
<dbReference type="eggNOG" id="KOG4157">
    <property type="taxonomic scope" value="Eukaryota"/>
</dbReference>
<dbReference type="RefSeq" id="XP_003670426.1">
    <property type="nucleotide sequence ID" value="XM_003670378.1"/>
</dbReference>
<dbReference type="GeneID" id="11498761"/>
<feature type="signal peptide" evidence="9">
    <location>
        <begin position="1"/>
        <end position="22"/>
    </location>
</feature>
<dbReference type="GO" id="GO:0005935">
    <property type="term" value="C:cellular bud neck"/>
    <property type="evidence" value="ECO:0007669"/>
    <property type="project" value="EnsemblFungi"/>
</dbReference>
<sequence>MISRKLTISLLTLFYGIKDINTQDTTTGYTYLNCYGSIPSGFTLYDSYAYQSSSHCYTNCLANGSQYFALTNHADCYCGNQAPSSSDVSSSCNTNCNGYGQEMCGGEDAFSVYTIDSDDDNTGTSNDAVSSPTTTTSTSSTRSITSSSTTTTSHFSSSTFPTSISTTSTLLPNPQTSSTTSTTSSISSANSIINSGTTTQEQATTSVSETVAVVYQTAYNTEGGSTVFVTNTITQSYAATGLMNNNSSSSNMSKDSKNKKKTNVGAIVGGVVGGVVGAIVVAIGILLLIRHINVKREEARMEKEYQEAIKPVEFNDYDTTATTSGGGFDDLGFENKDVAGGVTITNDNNGNKNVGDVIYSNSISRSQHPLTTTDSGSFLDDLRVPPNMVSNPFDDSRRISNGSILHGPASHGGKTLTVVNPDETD</sequence>
<keyword evidence="2 8" id="KW-0812">Transmembrane</keyword>
<dbReference type="GO" id="GO:0009408">
    <property type="term" value="P:response to heat"/>
    <property type="evidence" value="ECO:0007669"/>
    <property type="project" value="EnsemblFungi"/>
</dbReference>
<dbReference type="InterPro" id="IPR051836">
    <property type="entry name" value="Kremen_rcpt"/>
</dbReference>
<feature type="chain" id="PRO_5003411331" description="WSC domain-containing protein" evidence="9">
    <location>
        <begin position="23"/>
        <end position="425"/>
    </location>
</feature>
<dbReference type="GO" id="GO:0006970">
    <property type="term" value="P:response to osmotic stress"/>
    <property type="evidence" value="ECO:0007669"/>
    <property type="project" value="EnsemblFungi"/>
</dbReference>
<dbReference type="GO" id="GO:0031505">
    <property type="term" value="P:fungal-type cell wall organization"/>
    <property type="evidence" value="ECO:0007669"/>
    <property type="project" value="EnsemblFungi"/>
</dbReference>
<dbReference type="HOGENOM" id="CLU_024893_1_1_1"/>
<evidence type="ECO:0000256" key="7">
    <source>
        <dbReference type="SAM" id="MobiDB-lite"/>
    </source>
</evidence>
<evidence type="ECO:0000256" key="6">
    <source>
        <dbReference type="ARBA" id="ARBA00023180"/>
    </source>
</evidence>
<keyword evidence="3 9" id="KW-0732">Signal</keyword>
<feature type="region of interest" description="Disordered" evidence="7">
    <location>
        <begin position="366"/>
        <end position="425"/>
    </location>
</feature>
<dbReference type="Proteomes" id="UP000000689">
    <property type="component" value="Chromosome 5"/>
</dbReference>
<dbReference type="Pfam" id="PF01822">
    <property type="entry name" value="WSC"/>
    <property type="match status" value="1"/>
</dbReference>
<keyword evidence="4 8" id="KW-1133">Transmembrane helix</keyword>
<dbReference type="GO" id="GO:0030036">
    <property type="term" value="P:actin cytoskeleton organization"/>
    <property type="evidence" value="ECO:0007669"/>
    <property type="project" value="EnsemblFungi"/>
</dbReference>
<dbReference type="GO" id="GO:0000425">
    <property type="term" value="P:pexophagy"/>
    <property type="evidence" value="ECO:0007669"/>
    <property type="project" value="EnsemblFungi"/>
</dbReference>
<dbReference type="KEGG" id="ndi:NDAI_0E03660"/>
<feature type="transmembrane region" description="Helical" evidence="8">
    <location>
        <begin position="264"/>
        <end position="289"/>
    </location>
</feature>
<evidence type="ECO:0000256" key="9">
    <source>
        <dbReference type="SAM" id="SignalP"/>
    </source>
</evidence>
<dbReference type="InterPro" id="IPR002889">
    <property type="entry name" value="WSC_carb-bd"/>
</dbReference>
<evidence type="ECO:0000256" key="3">
    <source>
        <dbReference type="ARBA" id="ARBA00022729"/>
    </source>
</evidence>
<accession>G0WBR3</accession>
<feature type="compositionally biased region" description="Low complexity" evidence="7">
    <location>
        <begin position="122"/>
        <end position="188"/>
    </location>
</feature>
<evidence type="ECO:0000256" key="1">
    <source>
        <dbReference type="ARBA" id="ARBA00004167"/>
    </source>
</evidence>
<dbReference type="STRING" id="1071378.G0WBR3"/>
<proteinExistence type="predicted"/>
<dbReference type="GO" id="GO:0006897">
    <property type="term" value="P:endocytosis"/>
    <property type="evidence" value="ECO:0007669"/>
    <property type="project" value="EnsemblFungi"/>
</dbReference>
<evidence type="ECO:0000313" key="12">
    <source>
        <dbReference type="Proteomes" id="UP000000689"/>
    </source>
</evidence>
<reference evidence="11 12" key="1">
    <citation type="journal article" date="2011" name="Proc. Natl. Acad. Sci. U.S.A.">
        <title>Evolutionary erosion of yeast sex chromosomes by mating-type switching accidents.</title>
        <authorList>
            <person name="Gordon J.L."/>
            <person name="Armisen D."/>
            <person name="Proux-Wera E."/>
            <person name="Oheigeartaigh S.S."/>
            <person name="Byrne K.P."/>
            <person name="Wolfe K.H."/>
        </authorList>
    </citation>
    <scope>NUCLEOTIDE SEQUENCE [LARGE SCALE GENOMIC DNA]</scope>
    <source>
        <strain evidence="12">ATCC 10597 / BCRC 20456 / CBS 421 / NBRC 0211 / NRRL Y-12639</strain>
    </source>
</reference>
<dbReference type="GO" id="GO:0004888">
    <property type="term" value="F:transmembrane signaling receptor activity"/>
    <property type="evidence" value="ECO:0007669"/>
    <property type="project" value="EnsemblFungi"/>
</dbReference>
<dbReference type="SMART" id="SM00321">
    <property type="entry name" value="WSC"/>
    <property type="match status" value="1"/>
</dbReference>
<dbReference type="GO" id="GO:0030010">
    <property type="term" value="P:establishment of cell polarity"/>
    <property type="evidence" value="ECO:0007669"/>
    <property type="project" value="EnsemblFungi"/>
</dbReference>
<dbReference type="EMBL" id="HE580271">
    <property type="protein sequence ID" value="CCD25183.1"/>
    <property type="molecule type" value="Genomic_DNA"/>
</dbReference>
<organism evidence="11 12">
    <name type="scientific">Naumovozyma dairenensis (strain ATCC 10597 / BCRC 20456 / CBS 421 / NBRC 0211 / NRRL Y-12639)</name>
    <name type="common">Saccharomyces dairenensis</name>
    <dbReference type="NCBI Taxonomy" id="1071378"/>
    <lineage>
        <taxon>Eukaryota</taxon>
        <taxon>Fungi</taxon>
        <taxon>Dikarya</taxon>
        <taxon>Ascomycota</taxon>
        <taxon>Saccharomycotina</taxon>
        <taxon>Saccharomycetes</taxon>
        <taxon>Saccharomycetales</taxon>
        <taxon>Saccharomycetaceae</taxon>
        <taxon>Naumovozyma</taxon>
    </lineage>
</organism>
<dbReference type="OrthoDB" id="5985073at2759"/>
<gene>
    <name evidence="11" type="primary">NDAI0E03660</name>
    <name evidence="11" type="ordered locus">NDAI_0E03660</name>
</gene>
<dbReference type="AlphaFoldDB" id="G0WBR3"/>
<dbReference type="GO" id="GO:0005886">
    <property type="term" value="C:plasma membrane"/>
    <property type="evidence" value="ECO:0007669"/>
    <property type="project" value="EnsemblFungi"/>
</dbReference>
<keyword evidence="5 8" id="KW-0472">Membrane</keyword>
<dbReference type="PROSITE" id="PS51212">
    <property type="entry name" value="WSC"/>
    <property type="match status" value="1"/>
</dbReference>
<dbReference type="GO" id="GO:0007266">
    <property type="term" value="P:Rho protein signal transduction"/>
    <property type="evidence" value="ECO:0007669"/>
    <property type="project" value="EnsemblFungi"/>
</dbReference>
<feature type="region of interest" description="Disordered" evidence="7">
    <location>
        <begin position="115"/>
        <end position="188"/>
    </location>
</feature>
<evidence type="ECO:0000256" key="4">
    <source>
        <dbReference type="ARBA" id="ARBA00022989"/>
    </source>
</evidence>
<feature type="compositionally biased region" description="Polar residues" evidence="7">
    <location>
        <begin position="366"/>
        <end position="376"/>
    </location>
</feature>
<dbReference type="OMA" id="HINMKRE"/>
<evidence type="ECO:0000256" key="5">
    <source>
        <dbReference type="ARBA" id="ARBA00023136"/>
    </source>
</evidence>
<dbReference type="GO" id="GO:0045807">
    <property type="term" value="P:positive regulation of endocytosis"/>
    <property type="evidence" value="ECO:0007669"/>
    <property type="project" value="EnsemblFungi"/>
</dbReference>
<protein>
    <recommendedName>
        <fullName evidence="10">WSC domain-containing protein</fullName>
    </recommendedName>
</protein>